<evidence type="ECO:0000313" key="1">
    <source>
        <dbReference type="EMBL" id="KAA1253615.1"/>
    </source>
</evidence>
<dbReference type="AlphaFoldDB" id="A0A5B1C0U5"/>
<proteinExistence type="predicted"/>
<protein>
    <submittedName>
        <fullName evidence="1">Uncharacterized protein</fullName>
    </submittedName>
</protein>
<organism evidence="1 2">
    <name type="scientific">Vibrio cholerae</name>
    <dbReference type="NCBI Taxonomy" id="666"/>
    <lineage>
        <taxon>Bacteria</taxon>
        <taxon>Pseudomonadati</taxon>
        <taxon>Pseudomonadota</taxon>
        <taxon>Gammaproteobacteria</taxon>
        <taxon>Vibrionales</taxon>
        <taxon>Vibrionaceae</taxon>
        <taxon>Vibrio</taxon>
    </lineage>
</organism>
<name>A0A5B1C0U5_VIBCL</name>
<sequence>MNYKNTVTILNNFSHNTTIEYLLTNLSSSHFEPDDYSHLKRLKNLNVGQAILTLLEKGCEDGDPYCIDVTVSNYLEQKLTREAIPLVRKHRNTKDIDVAIACAKVESSLGYLGDSIKILLDHNINSFKTCSHLYTFTIINFASAFCQKSDENASTLEIDLDPTTLTLVECAEKDIDGEFIHQVTKFMVFSTWFYNNAQRIINSSEGLGIDVSTLTIDGEEFLGSLTTITRLVGELPKICFEGTLKEQKEKIYEKNKLLDSKRISLINLWNFLYSTDESKSFH</sequence>
<evidence type="ECO:0000313" key="2">
    <source>
        <dbReference type="Proteomes" id="UP000323225"/>
    </source>
</evidence>
<dbReference type="Proteomes" id="UP000323225">
    <property type="component" value="Unassembled WGS sequence"/>
</dbReference>
<reference evidence="1 2" key="1">
    <citation type="submission" date="2019-09" db="EMBL/GenBank/DDBJ databases">
        <authorList>
            <person name="Kritzky A."/>
            <person name="Schelkanova E.Y."/>
            <person name="Alkhova Z.V."/>
            <person name="Smirnova N.I."/>
        </authorList>
    </citation>
    <scope>NUCLEOTIDE SEQUENCE [LARGE SCALE GENOMIC DNA]</scope>
    <source>
        <strain evidence="1 2">M1526</strain>
    </source>
</reference>
<comment type="caution">
    <text evidence="1">The sequence shown here is derived from an EMBL/GenBank/DDBJ whole genome shotgun (WGS) entry which is preliminary data.</text>
</comment>
<gene>
    <name evidence="1" type="ORF">F0M16_16185</name>
</gene>
<accession>A0A5B1C0U5</accession>
<dbReference type="EMBL" id="VUAA01000019">
    <property type="protein sequence ID" value="KAA1253615.1"/>
    <property type="molecule type" value="Genomic_DNA"/>
</dbReference>